<sequence>MRHGKSLLAALLACGLLAPAPALARVEQPLARYETALCPGVFGLTLETAEIVIDRIRHNALGLGLKLDQSEQCQANLIVAFVEDGQGYIQQLAADQPSAFGTMSLAEKRALTQATGPVRTLQTTQTQTRDGMPVVRQENLTQIPQTTMWMAHSRIYTPIRRDIRSTMVLIDRDAAANIDLSRLADYATVRGLAEQHPPVAADGSILTLFDSPETAPATLSGTDRAYLASLYGSIPNLPASAHLARFARERTEAE</sequence>
<dbReference type="OrthoDB" id="7218943at2"/>
<evidence type="ECO:0000256" key="1">
    <source>
        <dbReference type="SAM" id="SignalP"/>
    </source>
</evidence>
<evidence type="ECO:0000313" key="2">
    <source>
        <dbReference type="EMBL" id="MXO97801.1"/>
    </source>
</evidence>
<keyword evidence="3" id="KW-1185">Reference proteome</keyword>
<dbReference type="RefSeq" id="WP_161389496.1">
    <property type="nucleotide sequence ID" value="NZ_JBHSCP010000001.1"/>
</dbReference>
<comment type="caution">
    <text evidence="2">The sequence shown here is derived from an EMBL/GenBank/DDBJ whole genome shotgun (WGS) entry which is preliminary data.</text>
</comment>
<evidence type="ECO:0000313" key="3">
    <source>
        <dbReference type="Proteomes" id="UP000469430"/>
    </source>
</evidence>
<gene>
    <name evidence="2" type="ORF">GRI97_02210</name>
</gene>
<dbReference type="Proteomes" id="UP000469430">
    <property type="component" value="Unassembled WGS sequence"/>
</dbReference>
<dbReference type="EMBL" id="WTYJ01000001">
    <property type="protein sequence ID" value="MXO97801.1"/>
    <property type="molecule type" value="Genomic_DNA"/>
</dbReference>
<proteinExistence type="predicted"/>
<name>A0A6I4TRN5_9SPHN</name>
<feature type="chain" id="PRO_5026114972" evidence="1">
    <location>
        <begin position="25"/>
        <end position="254"/>
    </location>
</feature>
<protein>
    <submittedName>
        <fullName evidence="2">Uncharacterized protein</fullName>
    </submittedName>
</protein>
<keyword evidence="1" id="KW-0732">Signal</keyword>
<feature type="signal peptide" evidence="1">
    <location>
        <begin position="1"/>
        <end position="24"/>
    </location>
</feature>
<reference evidence="2 3" key="1">
    <citation type="submission" date="2019-12" db="EMBL/GenBank/DDBJ databases">
        <title>Genomic-based taxomic classification of the family Erythrobacteraceae.</title>
        <authorList>
            <person name="Xu L."/>
        </authorList>
    </citation>
    <scope>NUCLEOTIDE SEQUENCE [LARGE SCALE GENOMIC DNA]</scope>
    <source>
        <strain evidence="2 3">S36</strain>
    </source>
</reference>
<dbReference type="AlphaFoldDB" id="A0A6I4TRN5"/>
<organism evidence="2 3">
    <name type="scientific">Croceibacterium xixiisoli</name>
    <dbReference type="NCBI Taxonomy" id="1476466"/>
    <lineage>
        <taxon>Bacteria</taxon>
        <taxon>Pseudomonadati</taxon>
        <taxon>Pseudomonadota</taxon>
        <taxon>Alphaproteobacteria</taxon>
        <taxon>Sphingomonadales</taxon>
        <taxon>Erythrobacteraceae</taxon>
        <taxon>Croceibacterium</taxon>
    </lineage>
</organism>
<accession>A0A6I4TRN5</accession>